<organism evidence="4 5">
    <name type="scientific">Posidoniimonas polymericola</name>
    <dbReference type="NCBI Taxonomy" id="2528002"/>
    <lineage>
        <taxon>Bacteria</taxon>
        <taxon>Pseudomonadati</taxon>
        <taxon>Planctomycetota</taxon>
        <taxon>Planctomycetia</taxon>
        <taxon>Pirellulales</taxon>
        <taxon>Lacipirellulaceae</taxon>
        <taxon>Posidoniimonas</taxon>
    </lineage>
</organism>
<reference evidence="4 5" key="1">
    <citation type="submission" date="2019-02" db="EMBL/GenBank/DDBJ databases">
        <title>Deep-cultivation of Planctomycetes and their phenomic and genomic characterization uncovers novel biology.</title>
        <authorList>
            <person name="Wiegand S."/>
            <person name="Jogler M."/>
            <person name="Boedeker C."/>
            <person name="Pinto D."/>
            <person name="Vollmers J."/>
            <person name="Rivas-Marin E."/>
            <person name="Kohn T."/>
            <person name="Peeters S.H."/>
            <person name="Heuer A."/>
            <person name="Rast P."/>
            <person name="Oberbeckmann S."/>
            <person name="Bunk B."/>
            <person name="Jeske O."/>
            <person name="Meyerdierks A."/>
            <person name="Storesund J.E."/>
            <person name="Kallscheuer N."/>
            <person name="Luecker S."/>
            <person name="Lage O.M."/>
            <person name="Pohl T."/>
            <person name="Merkel B.J."/>
            <person name="Hornburger P."/>
            <person name="Mueller R.-W."/>
            <person name="Bruemmer F."/>
            <person name="Labrenz M."/>
            <person name="Spormann A.M."/>
            <person name="Op Den Camp H."/>
            <person name="Overmann J."/>
            <person name="Amann R."/>
            <person name="Jetten M.S.M."/>
            <person name="Mascher T."/>
            <person name="Medema M.H."/>
            <person name="Devos D.P."/>
            <person name="Kaster A.-K."/>
            <person name="Ovreas L."/>
            <person name="Rohde M."/>
            <person name="Galperin M.Y."/>
            <person name="Jogler C."/>
        </authorList>
    </citation>
    <scope>NUCLEOTIDE SEQUENCE [LARGE SCALE GENOMIC DNA]</scope>
    <source>
        <strain evidence="4 5">Pla123a</strain>
    </source>
</reference>
<dbReference type="PANTHER" id="PTHR12558">
    <property type="entry name" value="CELL DIVISION CYCLE 16,23,27"/>
    <property type="match status" value="1"/>
</dbReference>
<dbReference type="PROSITE" id="PS50005">
    <property type="entry name" value="TPR"/>
    <property type="match status" value="1"/>
</dbReference>
<proteinExistence type="predicted"/>
<evidence type="ECO:0000256" key="1">
    <source>
        <dbReference type="PROSITE-ProRule" id="PRU00339"/>
    </source>
</evidence>
<dbReference type="InterPro" id="IPR019734">
    <property type="entry name" value="TPR_rpt"/>
</dbReference>
<dbReference type="Pfam" id="PF09976">
    <property type="entry name" value="TPR_21"/>
    <property type="match status" value="1"/>
</dbReference>
<evidence type="ECO:0000259" key="3">
    <source>
        <dbReference type="Pfam" id="PF09976"/>
    </source>
</evidence>
<dbReference type="Gene3D" id="1.25.40.10">
    <property type="entry name" value="Tetratricopeptide repeat domain"/>
    <property type="match status" value="8"/>
</dbReference>
<evidence type="ECO:0000313" key="4">
    <source>
        <dbReference type="EMBL" id="TWT72791.1"/>
    </source>
</evidence>
<protein>
    <submittedName>
        <fullName evidence="4">Tol-pal system protein YbgF</fullName>
    </submittedName>
</protein>
<evidence type="ECO:0000256" key="2">
    <source>
        <dbReference type="SAM" id="SignalP"/>
    </source>
</evidence>
<accession>A0A5C5YE96</accession>
<dbReference type="Pfam" id="PF13174">
    <property type="entry name" value="TPR_6"/>
    <property type="match status" value="1"/>
</dbReference>
<keyword evidence="5" id="KW-1185">Reference proteome</keyword>
<dbReference type="EMBL" id="SJPO01000011">
    <property type="protein sequence ID" value="TWT72791.1"/>
    <property type="molecule type" value="Genomic_DNA"/>
</dbReference>
<keyword evidence="2" id="KW-0732">Signal</keyword>
<feature type="domain" description="Ancillary SecYEG translocon subunit/Cell division coordinator CpoB TPR" evidence="3">
    <location>
        <begin position="559"/>
        <end position="698"/>
    </location>
</feature>
<dbReference type="InterPro" id="IPR018704">
    <property type="entry name" value="SecYEG/CpoB_TPR"/>
</dbReference>
<dbReference type="InterPro" id="IPR011990">
    <property type="entry name" value="TPR-like_helical_dom_sf"/>
</dbReference>
<name>A0A5C5YE96_9BACT</name>
<evidence type="ECO:0000313" key="5">
    <source>
        <dbReference type="Proteomes" id="UP000318478"/>
    </source>
</evidence>
<comment type="caution">
    <text evidence="4">The sequence shown here is derived from an EMBL/GenBank/DDBJ whole genome shotgun (WGS) entry which is preliminary data.</text>
</comment>
<feature type="signal peptide" evidence="2">
    <location>
        <begin position="1"/>
        <end position="23"/>
    </location>
</feature>
<dbReference type="Pfam" id="PF13432">
    <property type="entry name" value="TPR_16"/>
    <property type="match status" value="7"/>
</dbReference>
<dbReference type="SUPFAM" id="SSF48452">
    <property type="entry name" value="TPR-like"/>
    <property type="match status" value="5"/>
</dbReference>
<dbReference type="SMART" id="SM00028">
    <property type="entry name" value="TPR"/>
    <property type="match status" value="14"/>
</dbReference>
<dbReference type="PANTHER" id="PTHR12558:SF13">
    <property type="entry name" value="CELL DIVISION CYCLE PROTEIN 27 HOMOLOG"/>
    <property type="match status" value="1"/>
</dbReference>
<sequence precursor="true">MVSKWLSALLLATIGFSALPAAAQQPTPAPEAARAYAAAAALQDRGLHDLARKDWQALLKSYPTDPLAPRVRYNLGVCRFQQSQFAAAADAFAEAAKTAQEDSVAEAAWSNLGLARFNQASSLAATKPSQAAPVYRQAVAAFEQLLAKFPASGQAGGAQYYRGESLAALGQHEQAAQAYRAALENQAASPLHTAARVALASSELELGQTNQAEATLNTLIAAGPIGQTAGEAYTLRGESRLAGGNAVGAAEDFAQAAAAEQYDAADYALERQAFALYSAGQHAAAATSYRQLGQRFPRSPLAGGANLAAGKCLLLAQQYDEAATLLGSLWRADPSAANAEAAHWLTQTLTAAGRPADAIGPARQALATSPDPQWANPIKVTLADALSESDSGRGEALDLYRQLARSAGGESAERAAYLAAHTALQLKRFDEAQRFAQQFLRQRPNSQFSIEARLIAAEAAAQLKQPQQAADQYRALIAAAADDPRVGEWVLRDAGLLREQQNWAEVASLLSDYQQAIPAERKADALAMLSEARSQSGDAAASIAALTDLIEQRPDANRLAQALYQRGEQQTTRGDLNAANQDFTRIAREFPQSDLAPYALYGLANNQLQSGDKQAGRQSLQTLVDRYGDGPIGEARYTLAGLLHEQQQDAAALDVLDGAKAPAAELSYLRALCLIGAGRTDDARRELQAFLQQHPQHERADQVGYELAWLERKADPAGAAKQFARLAADYPRSPLAAEALLRAGELLYQAGDKQAAAGPLEKVAQRGDAAAGFRAQASHLLGWIAFGADQPEAAAMAFNNQLRAEPTGELAAAGAAMQGESLFALGRYEPALAAYTQAEQLGPKDPRLAAAAWLHAGQAAGQLGRWKESLQWLERAGRASQAKLEGDKIRYERGWALVNLDRPQEAQPIFESLLESQDGVLAARSQFMLGEMQFAAKQYDAAVRTFFRVAYGHGGKDAPEAYHAWQAESLFEAARCLEALGRREPANKLYLELLERFPDSAKARHARAKLQPGATR</sequence>
<dbReference type="Proteomes" id="UP000318478">
    <property type="component" value="Unassembled WGS sequence"/>
</dbReference>
<gene>
    <name evidence="4" type="ORF">Pla123a_40900</name>
</gene>
<feature type="chain" id="PRO_5022848529" evidence="2">
    <location>
        <begin position="24"/>
        <end position="1016"/>
    </location>
</feature>
<keyword evidence="1" id="KW-0802">TPR repeat</keyword>
<feature type="repeat" description="TPR" evidence="1">
    <location>
        <begin position="812"/>
        <end position="845"/>
    </location>
</feature>
<dbReference type="AlphaFoldDB" id="A0A5C5YE96"/>